<dbReference type="Gene3D" id="3.30.530.20">
    <property type="match status" value="1"/>
</dbReference>
<accession>A0A1L1PZQ5</accession>
<gene>
    <name evidence="3" type="ORF">BN948_04522</name>
</gene>
<reference evidence="4" key="2">
    <citation type="submission" date="2014-11" db="EMBL/GenBank/DDBJ databases">
        <title>Draft genome sequence of Hydrogenophaga intermedia S1.</title>
        <authorList>
            <person name="Gan H.M."/>
            <person name="Chew T.H."/>
            <person name="Stolz A."/>
        </authorList>
    </citation>
    <scope>NUCLEOTIDE SEQUENCE [LARGE SCALE GENOMIC DNA]</scope>
    <source>
        <strain evidence="4">S1</strain>
    </source>
</reference>
<dbReference type="InterPro" id="IPR013538">
    <property type="entry name" value="ASHA1/2-like_C"/>
</dbReference>
<dbReference type="SUPFAM" id="SSF55961">
    <property type="entry name" value="Bet v1-like"/>
    <property type="match status" value="1"/>
</dbReference>
<dbReference type="InterPro" id="IPR023393">
    <property type="entry name" value="START-like_dom_sf"/>
</dbReference>
<dbReference type="EMBL" id="CCAE010000064">
    <property type="protein sequence ID" value="CDN90081.1"/>
    <property type="molecule type" value="Genomic_DNA"/>
</dbReference>
<organism evidence="3 4">
    <name type="scientific">Hydrogenophaga intermedia</name>
    <dbReference type="NCBI Taxonomy" id="65786"/>
    <lineage>
        <taxon>Bacteria</taxon>
        <taxon>Pseudomonadati</taxon>
        <taxon>Pseudomonadota</taxon>
        <taxon>Betaproteobacteria</taxon>
        <taxon>Burkholderiales</taxon>
        <taxon>Comamonadaceae</taxon>
        <taxon>Hydrogenophaga</taxon>
    </lineage>
</organism>
<protein>
    <submittedName>
        <fullName evidence="3">Activator of Hsp90 ATPase 1 family protein</fullName>
    </submittedName>
</protein>
<evidence type="ECO:0000256" key="1">
    <source>
        <dbReference type="ARBA" id="ARBA00006817"/>
    </source>
</evidence>
<dbReference type="Proteomes" id="UP000028878">
    <property type="component" value="Unassembled WGS sequence"/>
</dbReference>
<comment type="similarity">
    <text evidence="1">Belongs to the AHA1 family.</text>
</comment>
<dbReference type="AlphaFoldDB" id="A0A1L1PZQ5"/>
<sequence length="156" mass="17795">MDKTSTIQHHTFVIDRRYAHPPEKVFSGFSDPKKKRRWMGGDDDGWTIEKFDMNFEVGGAESWRFRFQGGPVMGNEVRYLDIVPGRRIVIAYTMDTEGKRFSSSQQTIELLPDAGGTRLLLTEQIAFLDGSDSVQSREHGTRELLDALDKELGLVR</sequence>
<dbReference type="Pfam" id="PF08327">
    <property type="entry name" value="AHSA1"/>
    <property type="match status" value="1"/>
</dbReference>
<evidence type="ECO:0000259" key="2">
    <source>
        <dbReference type="Pfam" id="PF08327"/>
    </source>
</evidence>
<dbReference type="RefSeq" id="WP_009520576.1">
    <property type="nucleotide sequence ID" value="NZ_CCAE010000064.1"/>
</dbReference>
<reference evidence="4" key="1">
    <citation type="submission" date="2014-02" db="EMBL/GenBank/DDBJ databases">
        <authorList>
            <person name="Gan H."/>
        </authorList>
    </citation>
    <scope>NUCLEOTIDE SEQUENCE [LARGE SCALE GENOMIC DNA]</scope>
    <source>
        <strain evidence="4">S1</strain>
    </source>
</reference>
<name>A0A1L1PZQ5_HYDIT</name>
<proteinExistence type="inferred from homology"/>
<feature type="domain" description="Activator of Hsp90 ATPase homologue 1/2-like C-terminal" evidence="2">
    <location>
        <begin position="20"/>
        <end position="152"/>
    </location>
</feature>
<evidence type="ECO:0000313" key="4">
    <source>
        <dbReference type="Proteomes" id="UP000028878"/>
    </source>
</evidence>
<keyword evidence="4" id="KW-1185">Reference proteome</keyword>
<dbReference type="CDD" id="cd08900">
    <property type="entry name" value="SRPBCC_CalC_Aha1-like_7"/>
    <property type="match status" value="1"/>
</dbReference>
<evidence type="ECO:0000313" key="3">
    <source>
        <dbReference type="EMBL" id="CDN90081.1"/>
    </source>
</evidence>